<reference evidence="1 2" key="1">
    <citation type="submission" date="2015-05" db="EMBL/GenBank/DDBJ databases">
        <title>Draft genome sequence of the bacterium Gordonia jacobaea a new member of the Gordonia genus.</title>
        <authorList>
            <person name="Jimenez-Galisteo G."/>
            <person name="Dominguez A."/>
            <person name="Munoz E."/>
            <person name="Vinas M."/>
        </authorList>
    </citation>
    <scope>NUCLEOTIDE SEQUENCE [LARGE SCALE GENOMIC DNA]</scope>
    <source>
        <strain evidence="2">mv1</strain>
    </source>
</reference>
<dbReference type="PANTHER" id="PTHR37417">
    <property type="entry name" value="67 KDA MYOSIN-CROSS-REACTIVE ANTIGEN FAMILY PROTEIN (AFU_ORTHOLOGUE AFUA_5G09970)"/>
    <property type="match status" value="1"/>
</dbReference>
<accession>A0ABR5IHZ3</accession>
<dbReference type="SUPFAM" id="SSF51905">
    <property type="entry name" value="FAD/NAD(P)-binding domain"/>
    <property type="match status" value="1"/>
</dbReference>
<dbReference type="Pfam" id="PF06100">
    <property type="entry name" value="MCRA"/>
    <property type="match status" value="1"/>
</dbReference>
<keyword evidence="2" id="KW-1185">Reference proteome</keyword>
<dbReference type="EMBL" id="LDTZ01000013">
    <property type="protein sequence ID" value="KNA93347.1"/>
    <property type="molecule type" value="Genomic_DNA"/>
</dbReference>
<gene>
    <name evidence="1" type="ORF">ABW18_02870</name>
</gene>
<protein>
    <submittedName>
        <fullName evidence="1">Myosin-cross-reactive antigen</fullName>
    </submittedName>
</protein>
<sequence length="591" mass="66450">MYRSNGNFEAFGRPEKPADVDGKSAYFVGSGLASLAGAAFLIRDAQLPGNKITIFEELGLPGGSMDGILDEHKGFIIRGGREMEAHFEALWDLFKSIPSLAVENASVLDEMYWLHKDNPSSNPARAIHNRGEKIDQMKDLTLTRGAAEELMKLVLTREEDLQDKRIDEVFGKEFFESHFWLYWATMFAFEPWASALEMRRYTLRFIHHISTLADLTSLRFTRYNQYESLIKPLVAYLEGNGVTFVYNTQVDNIELDSSGSSKLAKRILLTENGESKSIDLSENDIVFVTNGSITESSTYGDNDTPAPVVADKGGAWSLWKNLAAQDASLGHPEKFCENIPEANWSISATVTLTDDKIWPYIEKITGRDPRNGKIVTGGPCNIADSSWLYGFTVSRQPHFEAQDPQKEIVAWIYGLFSDKPGDYVKKTIRECTGAELCAEWLYHLGVPEDQIDDLAHNSASTVPCNMPYITSYFMPRALGDRPLVVPEGYKNLSFIGNFSETERDTVFTTEYSVRTAMEAVYTHLNVDRGVPEVFDSSFDIRVLLSSIYYLNDRKPLSEIKFPLIEKLIGKAALKKIEGTYIEQLLQDAKLV</sequence>
<dbReference type="RefSeq" id="WP_049697429.1">
    <property type="nucleotide sequence ID" value="NZ_JAQDQF010000001.1"/>
</dbReference>
<dbReference type="NCBIfam" id="NF010584">
    <property type="entry name" value="PRK13977.1"/>
    <property type="match status" value="1"/>
</dbReference>
<dbReference type="Proteomes" id="UP000037247">
    <property type="component" value="Unassembled WGS sequence"/>
</dbReference>
<proteinExistence type="predicted"/>
<dbReference type="InterPro" id="IPR010354">
    <property type="entry name" value="Oleate_hydratase"/>
</dbReference>
<dbReference type="Gene3D" id="3.50.50.60">
    <property type="entry name" value="FAD/NAD(P)-binding domain"/>
    <property type="match status" value="3"/>
</dbReference>
<evidence type="ECO:0000313" key="2">
    <source>
        <dbReference type="Proteomes" id="UP000037247"/>
    </source>
</evidence>
<name>A0ABR5IHZ3_9ACTN</name>
<dbReference type="InterPro" id="IPR036188">
    <property type="entry name" value="FAD/NAD-bd_sf"/>
</dbReference>
<organism evidence="1 2">
    <name type="scientific">Gordonia jacobaea</name>
    <dbReference type="NCBI Taxonomy" id="122202"/>
    <lineage>
        <taxon>Bacteria</taxon>
        <taxon>Bacillati</taxon>
        <taxon>Actinomycetota</taxon>
        <taxon>Actinomycetes</taxon>
        <taxon>Mycobacteriales</taxon>
        <taxon>Gordoniaceae</taxon>
        <taxon>Gordonia</taxon>
    </lineage>
</organism>
<evidence type="ECO:0000313" key="1">
    <source>
        <dbReference type="EMBL" id="KNA93347.1"/>
    </source>
</evidence>
<dbReference type="PANTHER" id="PTHR37417:SF3">
    <property type="entry name" value="MYOSIN-CROSSREACTIVE PROTEIN"/>
    <property type="match status" value="1"/>
</dbReference>
<comment type="caution">
    <text evidence="1">The sequence shown here is derived from an EMBL/GenBank/DDBJ whole genome shotgun (WGS) entry which is preliminary data.</text>
</comment>